<feature type="signal peptide" evidence="2">
    <location>
        <begin position="1"/>
        <end position="18"/>
    </location>
</feature>
<dbReference type="RefSeq" id="WP_186960323.1">
    <property type="nucleotide sequence ID" value="NZ_JACOOI010000018.1"/>
</dbReference>
<evidence type="ECO:0000259" key="3">
    <source>
        <dbReference type="Pfam" id="PF03629"/>
    </source>
</evidence>
<evidence type="ECO:0000313" key="5">
    <source>
        <dbReference type="Proteomes" id="UP000644010"/>
    </source>
</evidence>
<keyword evidence="2" id="KW-0732">Signal</keyword>
<reference evidence="4 5" key="1">
    <citation type="submission" date="2020-08" db="EMBL/GenBank/DDBJ databases">
        <title>Genome public.</title>
        <authorList>
            <person name="Liu C."/>
            <person name="Sun Q."/>
        </authorList>
    </citation>
    <scope>NUCLEOTIDE SEQUENCE [LARGE SCALE GENOMIC DNA]</scope>
    <source>
        <strain evidence="4 5">BX2</strain>
    </source>
</reference>
<feature type="domain" description="Sialate O-acetylesterase" evidence="3">
    <location>
        <begin position="27"/>
        <end position="286"/>
    </location>
</feature>
<sequence length="292" mass="32796">MKGLFLLIFMSCIFCLSAQVGRARIVDVFLIGGQSNATGQGYVRNIPRSFEVDTTVMFYYSRYLNGGKGGERWRLLCQASESDDKFGVELSLGTCLHNEYPDRNIALIKHALSGSNLYEQWNPGNRKGETRGEEYAKFIETVKSGLAQLREKGYTPVLRAMVWQQGEADARDIAGMERSRLYGINLNNFIQQVRLDLGAEDLLFVYGSVMPMAASRFTGRDLVRNAQKEVAEGSGSSLSLPSAIWINADDLQMRCSDYMIPMPEDDVHLGTYGVLELGRRFSQVIIRKWGDK</sequence>
<keyword evidence="5" id="KW-1185">Reference proteome</keyword>
<comment type="caution">
    <text evidence="4">The sequence shown here is derived from an EMBL/GenBank/DDBJ whole genome shotgun (WGS) entry which is preliminary data.</text>
</comment>
<dbReference type="EMBL" id="JACOOI010000018">
    <property type="protein sequence ID" value="MBC5644446.1"/>
    <property type="molecule type" value="Genomic_DNA"/>
</dbReference>
<dbReference type="InterPro" id="IPR036514">
    <property type="entry name" value="SGNH_hydro_sf"/>
</dbReference>
<dbReference type="Pfam" id="PF03629">
    <property type="entry name" value="SASA"/>
    <property type="match status" value="1"/>
</dbReference>
<evidence type="ECO:0000313" key="4">
    <source>
        <dbReference type="EMBL" id="MBC5644446.1"/>
    </source>
</evidence>
<accession>A0ABR7E3Z0</accession>
<proteinExistence type="predicted"/>
<gene>
    <name evidence="4" type="ORF">H8S77_16330</name>
</gene>
<dbReference type="SUPFAM" id="SSF52266">
    <property type="entry name" value="SGNH hydrolase"/>
    <property type="match status" value="1"/>
</dbReference>
<evidence type="ECO:0000256" key="2">
    <source>
        <dbReference type="SAM" id="SignalP"/>
    </source>
</evidence>
<dbReference type="Gene3D" id="3.40.50.1110">
    <property type="entry name" value="SGNH hydrolase"/>
    <property type="match status" value="1"/>
</dbReference>
<name>A0ABR7E3Z0_9BACT</name>
<dbReference type="InterPro" id="IPR005181">
    <property type="entry name" value="SASA"/>
</dbReference>
<dbReference type="InterPro" id="IPR052940">
    <property type="entry name" value="Carb_Esterase_6"/>
</dbReference>
<dbReference type="PANTHER" id="PTHR31988:SF19">
    <property type="entry name" value="9-O-ACETYL-N-ACETYLNEURAMINIC ACID DEACETYLASE-RELATED"/>
    <property type="match status" value="1"/>
</dbReference>
<dbReference type="PANTHER" id="PTHR31988">
    <property type="entry name" value="ESTERASE, PUTATIVE (DUF303)-RELATED"/>
    <property type="match status" value="1"/>
</dbReference>
<keyword evidence="1" id="KW-0378">Hydrolase</keyword>
<dbReference type="Proteomes" id="UP000644010">
    <property type="component" value="Unassembled WGS sequence"/>
</dbReference>
<evidence type="ECO:0000256" key="1">
    <source>
        <dbReference type="ARBA" id="ARBA00022801"/>
    </source>
</evidence>
<organism evidence="4 5">
    <name type="scientific">Parabacteroides segnis</name>
    <dbReference type="NCBI Taxonomy" id="2763058"/>
    <lineage>
        <taxon>Bacteria</taxon>
        <taxon>Pseudomonadati</taxon>
        <taxon>Bacteroidota</taxon>
        <taxon>Bacteroidia</taxon>
        <taxon>Bacteroidales</taxon>
        <taxon>Tannerellaceae</taxon>
        <taxon>Parabacteroides</taxon>
    </lineage>
</organism>
<feature type="chain" id="PRO_5046422364" description="Sialate O-acetylesterase domain-containing protein" evidence="2">
    <location>
        <begin position="19"/>
        <end position="292"/>
    </location>
</feature>
<protein>
    <recommendedName>
        <fullName evidence="3">Sialate O-acetylesterase domain-containing protein</fullName>
    </recommendedName>
</protein>